<dbReference type="OrthoDB" id="1470350at2759"/>
<dbReference type="Pfam" id="PF00067">
    <property type="entry name" value="p450"/>
    <property type="match status" value="1"/>
</dbReference>
<sequence length="539" mass="60912">MALVSALLVVVALLIVRTLYRRLTSISIAHIPGPKSNSFLYGDLCELLQNQVGEVEFKWQELYGDVIRFRGAFGEDRLMISDPKALQYIYQTTGYHFQKQPEKRAISEIIAGRGIIWADGEDHRRHRRILLPGFGAPESRAFAPIFSSYASKVVEKWRDTLATQGEDSAVFDIPTWISRAMLDSIGVAAFDYHFGSLDDSNNAVTRVWKGVLTETFGSITKRDIFVQSVLQYVPFTLLSYIPNPKMNHLRRAGRVLTDVAKSLIEEKTEAVNQGKKSRDIMSILVKANLSEDKMSQLNEEEMLAQMRTLLLAGHETTSNSLTWTLLELAKRPEMQIRLRHEIEAKKRDVHARGDVEFTTTDYDSMPYLNAILKESLRYNPPTYNTFRQASRDDIIPLSKPITTTTGEVITKLPVPKGLRIVTSILAYNRNEDVFGSDAHVFNPDRWLRKDSITKGAAVGVYGNMLTFAAGIRSCIGWRFAVIELQAFLVELISNFEFSLTPEAHKLRREACFVMIPTIEGQLEKGCQLPLKVTLASRSD</sequence>
<feature type="binding site" description="axial binding residue" evidence="13">
    <location>
        <position position="474"/>
    </location>
    <ligand>
        <name>heme</name>
        <dbReference type="ChEBI" id="CHEBI:30413"/>
    </ligand>
    <ligandPart>
        <name>Fe</name>
        <dbReference type="ChEBI" id="CHEBI:18248"/>
    </ligandPart>
</feature>
<evidence type="ECO:0000256" key="13">
    <source>
        <dbReference type="PIRSR" id="PIRSR602403-1"/>
    </source>
</evidence>
<gene>
    <name evidence="14" type="ORF">P691DRAFT_726664</name>
</gene>
<keyword evidence="11" id="KW-0503">Monooxygenase</keyword>
<dbReference type="SUPFAM" id="SSF48264">
    <property type="entry name" value="Cytochrome P450"/>
    <property type="match status" value="1"/>
</dbReference>
<evidence type="ECO:0000313" key="14">
    <source>
        <dbReference type="EMBL" id="KAF9450103.1"/>
    </source>
</evidence>
<dbReference type="GO" id="GO:0016020">
    <property type="term" value="C:membrane"/>
    <property type="evidence" value="ECO:0007669"/>
    <property type="project" value="UniProtKB-SubCell"/>
</dbReference>
<evidence type="ECO:0000256" key="9">
    <source>
        <dbReference type="ARBA" id="ARBA00023002"/>
    </source>
</evidence>
<evidence type="ECO:0000256" key="6">
    <source>
        <dbReference type="ARBA" id="ARBA00022692"/>
    </source>
</evidence>
<protein>
    <submittedName>
        <fullName evidence="14">Cytochrome P450</fullName>
    </submittedName>
</protein>
<proteinExistence type="inferred from homology"/>
<dbReference type="AlphaFoldDB" id="A0A9P5XFM6"/>
<comment type="cofactor">
    <cofactor evidence="1 13">
        <name>heme</name>
        <dbReference type="ChEBI" id="CHEBI:30413"/>
    </cofactor>
</comment>
<dbReference type="CDD" id="cd11069">
    <property type="entry name" value="CYP_FUM15-like"/>
    <property type="match status" value="1"/>
</dbReference>
<organism evidence="14 15">
    <name type="scientific">Macrolepiota fuliginosa MF-IS2</name>
    <dbReference type="NCBI Taxonomy" id="1400762"/>
    <lineage>
        <taxon>Eukaryota</taxon>
        <taxon>Fungi</taxon>
        <taxon>Dikarya</taxon>
        <taxon>Basidiomycota</taxon>
        <taxon>Agaricomycotina</taxon>
        <taxon>Agaricomycetes</taxon>
        <taxon>Agaricomycetidae</taxon>
        <taxon>Agaricales</taxon>
        <taxon>Agaricineae</taxon>
        <taxon>Agaricaceae</taxon>
        <taxon>Macrolepiota</taxon>
    </lineage>
</organism>
<evidence type="ECO:0000256" key="12">
    <source>
        <dbReference type="ARBA" id="ARBA00023136"/>
    </source>
</evidence>
<evidence type="ECO:0000256" key="2">
    <source>
        <dbReference type="ARBA" id="ARBA00004370"/>
    </source>
</evidence>
<keyword evidence="8" id="KW-1133">Transmembrane helix</keyword>
<dbReference type="GO" id="GO:0020037">
    <property type="term" value="F:heme binding"/>
    <property type="evidence" value="ECO:0007669"/>
    <property type="project" value="InterPro"/>
</dbReference>
<evidence type="ECO:0000256" key="4">
    <source>
        <dbReference type="ARBA" id="ARBA00010617"/>
    </source>
</evidence>
<comment type="caution">
    <text evidence="14">The sequence shown here is derived from an EMBL/GenBank/DDBJ whole genome shotgun (WGS) entry which is preliminary data.</text>
</comment>
<keyword evidence="6" id="KW-0812">Transmembrane</keyword>
<evidence type="ECO:0000256" key="11">
    <source>
        <dbReference type="ARBA" id="ARBA00023033"/>
    </source>
</evidence>
<keyword evidence="10 13" id="KW-0408">Iron</keyword>
<evidence type="ECO:0000256" key="8">
    <source>
        <dbReference type="ARBA" id="ARBA00022989"/>
    </source>
</evidence>
<dbReference type="PANTHER" id="PTHR24305">
    <property type="entry name" value="CYTOCHROME P450"/>
    <property type="match status" value="1"/>
</dbReference>
<evidence type="ECO:0000256" key="1">
    <source>
        <dbReference type="ARBA" id="ARBA00001971"/>
    </source>
</evidence>
<dbReference type="PANTHER" id="PTHR24305:SF166">
    <property type="entry name" value="CYTOCHROME P450 12A4, MITOCHONDRIAL-RELATED"/>
    <property type="match status" value="1"/>
</dbReference>
<keyword evidence="15" id="KW-1185">Reference proteome</keyword>
<keyword evidence="12" id="KW-0472">Membrane</keyword>
<dbReference type="InterPro" id="IPR001128">
    <property type="entry name" value="Cyt_P450"/>
</dbReference>
<keyword evidence="9" id="KW-0560">Oxidoreductase</keyword>
<dbReference type="InterPro" id="IPR050121">
    <property type="entry name" value="Cytochrome_P450_monoxygenase"/>
</dbReference>
<dbReference type="InterPro" id="IPR036396">
    <property type="entry name" value="Cyt_P450_sf"/>
</dbReference>
<dbReference type="GO" id="GO:0004497">
    <property type="term" value="F:monooxygenase activity"/>
    <property type="evidence" value="ECO:0007669"/>
    <property type="project" value="UniProtKB-KW"/>
</dbReference>
<comment type="subcellular location">
    <subcellularLocation>
        <location evidence="2">Membrane</location>
    </subcellularLocation>
</comment>
<comment type="similarity">
    <text evidence="4">Belongs to the cytochrome P450 family.</text>
</comment>
<name>A0A9P5XFM6_9AGAR</name>
<dbReference type="Gene3D" id="1.10.630.10">
    <property type="entry name" value="Cytochrome P450"/>
    <property type="match status" value="1"/>
</dbReference>
<evidence type="ECO:0000313" key="15">
    <source>
        <dbReference type="Proteomes" id="UP000807342"/>
    </source>
</evidence>
<evidence type="ECO:0000256" key="5">
    <source>
        <dbReference type="ARBA" id="ARBA00022617"/>
    </source>
</evidence>
<dbReference type="PRINTS" id="PR00385">
    <property type="entry name" value="P450"/>
</dbReference>
<reference evidence="14" key="1">
    <citation type="submission" date="2020-11" db="EMBL/GenBank/DDBJ databases">
        <authorList>
            <consortium name="DOE Joint Genome Institute"/>
            <person name="Ahrendt S."/>
            <person name="Riley R."/>
            <person name="Andreopoulos W."/>
            <person name="Labutti K."/>
            <person name="Pangilinan J."/>
            <person name="Ruiz-Duenas F.J."/>
            <person name="Barrasa J.M."/>
            <person name="Sanchez-Garcia M."/>
            <person name="Camarero S."/>
            <person name="Miyauchi S."/>
            <person name="Serrano A."/>
            <person name="Linde D."/>
            <person name="Babiker R."/>
            <person name="Drula E."/>
            <person name="Ayuso-Fernandez I."/>
            <person name="Pacheco R."/>
            <person name="Padilla G."/>
            <person name="Ferreira P."/>
            <person name="Barriuso J."/>
            <person name="Kellner H."/>
            <person name="Castanera R."/>
            <person name="Alfaro M."/>
            <person name="Ramirez L."/>
            <person name="Pisabarro A.G."/>
            <person name="Kuo A."/>
            <person name="Tritt A."/>
            <person name="Lipzen A."/>
            <person name="He G."/>
            <person name="Yan M."/>
            <person name="Ng V."/>
            <person name="Cullen D."/>
            <person name="Martin F."/>
            <person name="Rosso M.-N."/>
            <person name="Henrissat B."/>
            <person name="Hibbett D."/>
            <person name="Martinez A.T."/>
            <person name="Grigoriev I.V."/>
        </authorList>
    </citation>
    <scope>NUCLEOTIDE SEQUENCE</scope>
    <source>
        <strain evidence="14">MF-IS2</strain>
    </source>
</reference>
<dbReference type="InterPro" id="IPR002403">
    <property type="entry name" value="Cyt_P450_E_grp-IV"/>
</dbReference>
<comment type="pathway">
    <text evidence="3">Secondary metabolite biosynthesis; terpenoid biosynthesis.</text>
</comment>
<evidence type="ECO:0000256" key="10">
    <source>
        <dbReference type="ARBA" id="ARBA00023004"/>
    </source>
</evidence>
<dbReference type="EMBL" id="MU151112">
    <property type="protein sequence ID" value="KAF9450103.1"/>
    <property type="molecule type" value="Genomic_DNA"/>
</dbReference>
<dbReference type="Proteomes" id="UP000807342">
    <property type="component" value="Unassembled WGS sequence"/>
</dbReference>
<dbReference type="GO" id="GO:0016705">
    <property type="term" value="F:oxidoreductase activity, acting on paired donors, with incorporation or reduction of molecular oxygen"/>
    <property type="evidence" value="ECO:0007669"/>
    <property type="project" value="InterPro"/>
</dbReference>
<dbReference type="PRINTS" id="PR00465">
    <property type="entry name" value="EP450IV"/>
</dbReference>
<dbReference type="GO" id="GO:0005506">
    <property type="term" value="F:iron ion binding"/>
    <property type="evidence" value="ECO:0007669"/>
    <property type="project" value="InterPro"/>
</dbReference>
<evidence type="ECO:0000256" key="3">
    <source>
        <dbReference type="ARBA" id="ARBA00004721"/>
    </source>
</evidence>
<keyword evidence="7 13" id="KW-0479">Metal-binding</keyword>
<keyword evidence="5 13" id="KW-0349">Heme</keyword>
<accession>A0A9P5XFM6</accession>
<evidence type="ECO:0000256" key="7">
    <source>
        <dbReference type="ARBA" id="ARBA00022723"/>
    </source>
</evidence>